<protein>
    <submittedName>
        <fullName evidence="2">Uncharacterized protein</fullName>
    </submittedName>
</protein>
<evidence type="ECO:0000313" key="2">
    <source>
        <dbReference type="EMBL" id="MCK6257735.1"/>
    </source>
</evidence>
<sequence>MLEESSFPYDIPAGTPEDAKIIIGPAARKVKNVGKPPKSSSKRPVTRLQPPPKLFI</sequence>
<dbReference type="RefSeq" id="WP_248253158.1">
    <property type="nucleotide sequence ID" value="NZ_JAIWJX010000002.1"/>
</dbReference>
<name>A0A9X1XDB9_9BACL</name>
<evidence type="ECO:0000313" key="3">
    <source>
        <dbReference type="Proteomes" id="UP001139011"/>
    </source>
</evidence>
<keyword evidence="3" id="KW-1185">Reference proteome</keyword>
<dbReference type="EMBL" id="JAIWJX010000002">
    <property type="protein sequence ID" value="MCK6257735.1"/>
    <property type="molecule type" value="Genomic_DNA"/>
</dbReference>
<accession>A0A9X1XDB9</accession>
<gene>
    <name evidence="2" type="ORF">LCY76_14195</name>
</gene>
<proteinExistence type="predicted"/>
<comment type="caution">
    <text evidence="2">The sequence shown here is derived from an EMBL/GenBank/DDBJ whole genome shotgun (WGS) entry which is preliminary data.</text>
</comment>
<organism evidence="2 3">
    <name type="scientific">Fictibacillus marinisediminis</name>
    <dbReference type="NCBI Taxonomy" id="2878389"/>
    <lineage>
        <taxon>Bacteria</taxon>
        <taxon>Bacillati</taxon>
        <taxon>Bacillota</taxon>
        <taxon>Bacilli</taxon>
        <taxon>Bacillales</taxon>
        <taxon>Fictibacillaceae</taxon>
        <taxon>Fictibacillus</taxon>
    </lineage>
</organism>
<dbReference type="AlphaFoldDB" id="A0A9X1XDB9"/>
<dbReference type="Proteomes" id="UP001139011">
    <property type="component" value="Unassembled WGS sequence"/>
</dbReference>
<evidence type="ECO:0000256" key="1">
    <source>
        <dbReference type="SAM" id="MobiDB-lite"/>
    </source>
</evidence>
<reference evidence="2" key="1">
    <citation type="submission" date="2021-09" db="EMBL/GenBank/DDBJ databases">
        <title>Genome analysis of Fictibacillus sp. KIGAM418 isolated from marine sediment.</title>
        <authorList>
            <person name="Seo M.-J."/>
            <person name="Cho E.-S."/>
            <person name="Hwang C.Y."/>
        </authorList>
    </citation>
    <scope>NUCLEOTIDE SEQUENCE</scope>
    <source>
        <strain evidence="2">KIGAM418</strain>
    </source>
</reference>
<feature type="region of interest" description="Disordered" evidence="1">
    <location>
        <begin position="26"/>
        <end position="56"/>
    </location>
</feature>